<evidence type="ECO:0000313" key="3">
    <source>
        <dbReference type="Proteomes" id="UP000008493"/>
    </source>
</evidence>
<dbReference type="KEGG" id="abp:AGABI1DRAFT106563"/>
<name>K5XAS7_AGABU</name>
<dbReference type="AlphaFoldDB" id="K5XAS7"/>
<evidence type="ECO:0000256" key="1">
    <source>
        <dbReference type="SAM" id="MobiDB-lite"/>
    </source>
</evidence>
<dbReference type="OMA" id="IMFLMEV"/>
<evidence type="ECO:0000313" key="2">
    <source>
        <dbReference type="EMBL" id="EKM80363.1"/>
    </source>
</evidence>
<dbReference type="Proteomes" id="UP000008493">
    <property type="component" value="Unassembled WGS sequence"/>
</dbReference>
<sequence length="391" mass="43733">MNNAYLVLSLGSSLDPETTLLAPPSSPKDRIPSELCLPERLPTMSFLQREALDSAPKAYLRSLRHSPPSSPASSLSQEDLTEPTTPETPNQERRLSIGSIVSAVSVKSTLNNLLKSTSPKLSSTTGNQLSRLPEPFEVLRAVEHHDITFLMNLRDRAFHLLLRNSGNTTPLIHAIRLGYKDVSIILLGAFSRWINNLEDEDIQKPSTITLLKALRINLKLAIDEGLAKHQSDLISSFMQTLIMSEGDKWVWSQVNTIALALNAGEEGRPVALAGSVVRSFATKRLGKADLIASLEDYIANATADLLMMSAWSNVLKYIEGENIPSYYFARDLRVYSAFQERLDRHRHEVRRLPSKQLKWQLRVLSAVMEGRTITFRAKVEMLGSQLDHREV</sequence>
<feature type="region of interest" description="Disordered" evidence="1">
    <location>
        <begin position="61"/>
        <end position="94"/>
    </location>
</feature>
<proteinExistence type="predicted"/>
<dbReference type="eggNOG" id="ENOG502S0I7">
    <property type="taxonomic scope" value="Eukaryota"/>
</dbReference>
<gene>
    <name evidence="2" type="ORF">AGABI1DRAFT_106563</name>
</gene>
<keyword evidence="3" id="KW-1185">Reference proteome</keyword>
<dbReference type="InParanoid" id="K5XAS7"/>
<organism evidence="2 3">
    <name type="scientific">Agaricus bisporus var. burnettii (strain JB137-S8 / ATCC MYA-4627 / FGSC 10392)</name>
    <name type="common">White button mushroom</name>
    <dbReference type="NCBI Taxonomy" id="597362"/>
    <lineage>
        <taxon>Eukaryota</taxon>
        <taxon>Fungi</taxon>
        <taxon>Dikarya</taxon>
        <taxon>Basidiomycota</taxon>
        <taxon>Agaricomycotina</taxon>
        <taxon>Agaricomycetes</taxon>
        <taxon>Agaricomycetidae</taxon>
        <taxon>Agaricales</taxon>
        <taxon>Agaricineae</taxon>
        <taxon>Agaricaceae</taxon>
        <taxon>Agaricus</taxon>
    </lineage>
</organism>
<dbReference type="GeneID" id="18822288"/>
<accession>K5XAS7</accession>
<dbReference type="RefSeq" id="XP_007329530.1">
    <property type="nucleotide sequence ID" value="XM_007329468.1"/>
</dbReference>
<dbReference type="HOGENOM" id="CLU_056587_0_0_1"/>
<feature type="compositionally biased region" description="Low complexity" evidence="1">
    <location>
        <begin position="65"/>
        <end position="89"/>
    </location>
</feature>
<dbReference type="OrthoDB" id="3005035at2759"/>
<dbReference type="EMBL" id="JH971389">
    <property type="protein sequence ID" value="EKM80363.1"/>
    <property type="molecule type" value="Genomic_DNA"/>
</dbReference>
<protein>
    <submittedName>
        <fullName evidence="2">Uncharacterized protein</fullName>
    </submittedName>
</protein>
<reference evidence="3" key="1">
    <citation type="journal article" date="2012" name="Proc. Natl. Acad. Sci. U.S.A.">
        <title>Genome sequence of the button mushroom Agaricus bisporus reveals mechanisms governing adaptation to a humic-rich ecological niche.</title>
        <authorList>
            <person name="Morin E."/>
            <person name="Kohler A."/>
            <person name="Baker A.R."/>
            <person name="Foulongne-Oriol M."/>
            <person name="Lombard V."/>
            <person name="Nagy L.G."/>
            <person name="Ohm R.A."/>
            <person name="Patyshakuliyeva A."/>
            <person name="Brun A."/>
            <person name="Aerts A.L."/>
            <person name="Bailey A.M."/>
            <person name="Billette C."/>
            <person name="Coutinho P.M."/>
            <person name="Deakin G."/>
            <person name="Doddapaneni H."/>
            <person name="Floudas D."/>
            <person name="Grimwood J."/>
            <person name="Hilden K."/>
            <person name="Kuees U."/>
            <person name="LaButti K.M."/>
            <person name="Lapidus A."/>
            <person name="Lindquist E.A."/>
            <person name="Lucas S.M."/>
            <person name="Murat C."/>
            <person name="Riley R.W."/>
            <person name="Salamov A.A."/>
            <person name="Schmutz J."/>
            <person name="Subramanian V."/>
            <person name="Woesten H.A.B."/>
            <person name="Xu J."/>
            <person name="Eastwood D.C."/>
            <person name="Foster G.D."/>
            <person name="Sonnenberg A.S."/>
            <person name="Cullen D."/>
            <person name="de Vries R.P."/>
            <person name="Lundell T."/>
            <person name="Hibbett D.S."/>
            <person name="Henrissat B."/>
            <person name="Burton K.S."/>
            <person name="Kerrigan R.W."/>
            <person name="Challen M.P."/>
            <person name="Grigoriev I.V."/>
            <person name="Martin F."/>
        </authorList>
    </citation>
    <scope>NUCLEOTIDE SEQUENCE [LARGE SCALE GENOMIC DNA]</scope>
    <source>
        <strain evidence="3">JB137-S8 / ATCC MYA-4627 / FGSC 10392</strain>
    </source>
</reference>